<dbReference type="EMBL" id="CP019343">
    <property type="protein sequence ID" value="ARN76067.1"/>
    <property type="molecule type" value="Genomic_DNA"/>
</dbReference>
<gene>
    <name evidence="6" type="ORF">BST96_19375</name>
</gene>
<protein>
    <submittedName>
        <fullName evidence="6">Glycerol acyltransferase</fullName>
    </submittedName>
</protein>
<evidence type="ECO:0000313" key="6">
    <source>
        <dbReference type="EMBL" id="ARN76067.1"/>
    </source>
</evidence>
<sequence>MASNITELKSTLFVTPVISTLCRYLSVLLLTLVGWRTVGEKPTIPKYVVVAAPHTSNWDFVLFVLLAFKLGFNAHWMGKHTLFPIPVRRLMVWLGGIPIDRSKAHNVVEQMSDYYSSVDELCVIIPPEGTRSKTQRWKTGFYHIAVAAKVPLVLGYIDSSSKSLGFGPVFNPTGDIEADLEAIQAFYKDKVGVVPDNY</sequence>
<evidence type="ECO:0000256" key="2">
    <source>
        <dbReference type="ARBA" id="ARBA00022679"/>
    </source>
</evidence>
<comment type="pathway">
    <text evidence="1">Lipid metabolism.</text>
</comment>
<organism evidence="6 7">
    <name type="scientific">Oceanicoccus sagamiensis</name>
    <dbReference type="NCBI Taxonomy" id="716816"/>
    <lineage>
        <taxon>Bacteria</taxon>
        <taxon>Pseudomonadati</taxon>
        <taxon>Pseudomonadota</taxon>
        <taxon>Gammaproteobacteria</taxon>
        <taxon>Cellvibrionales</taxon>
        <taxon>Spongiibacteraceae</taxon>
        <taxon>Oceanicoccus</taxon>
    </lineage>
</organism>
<feature type="transmembrane region" description="Helical" evidence="4">
    <location>
        <begin position="55"/>
        <end position="72"/>
    </location>
</feature>
<dbReference type="SUPFAM" id="SSF69593">
    <property type="entry name" value="Glycerol-3-phosphate (1)-acyltransferase"/>
    <property type="match status" value="1"/>
</dbReference>
<name>A0A1X9NMQ3_9GAMM</name>
<dbReference type="STRING" id="716816.BST96_19375"/>
<dbReference type="Pfam" id="PF01553">
    <property type="entry name" value="Acyltransferase"/>
    <property type="match status" value="1"/>
</dbReference>
<dbReference type="KEGG" id="osg:BST96_19375"/>
<dbReference type="Proteomes" id="UP000193450">
    <property type="component" value="Chromosome"/>
</dbReference>
<keyword evidence="4" id="KW-1133">Transmembrane helix</keyword>
<dbReference type="RefSeq" id="WP_085760267.1">
    <property type="nucleotide sequence ID" value="NZ_CP019343.1"/>
</dbReference>
<dbReference type="OrthoDB" id="9796839at2"/>
<evidence type="ECO:0000259" key="5">
    <source>
        <dbReference type="SMART" id="SM00563"/>
    </source>
</evidence>
<dbReference type="CDD" id="cd07988">
    <property type="entry name" value="LPLAT_ABO13168-like"/>
    <property type="match status" value="1"/>
</dbReference>
<evidence type="ECO:0000256" key="3">
    <source>
        <dbReference type="ARBA" id="ARBA00023315"/>
    </source>
</evidence>
<feature type="transmembrane region" description="Helical" evidence="4">
    <location>
        <begin position="12"/>
        <end position="35"/>
    </location>
</feature>
<keyword evidence="4" id="KW-0472">Membrane</keyword>
<accession>A0A1X9NMQ3</accession>
<keyword evidence="7" id="KW-1185">Reference proteome</keyword>
<feature type="domain" description="Phospholipid/glycerol acyltransferase" evidence="5">
    <location>
        <begin position="48"/>
        <end position="160"/>
    </location>
</feature>
<keyword evidence="4" id="KW-0812">Transmembrane</keyword>
<keyword evidence="3 6" id="KW-0012">Acyltransferase</keyword>
<proteinExistence type="predicted"/>
<dbReference type="GO" id="GO:0003841">
    <property type="term" value="F:1-acylglycerol-3-phosphate O-acyltransferase activity"/>
    <property type="evidence" value="ECO:0007669"/>
    <property type="project" value="TreeGrafter"/>
</dbReference>
<reference evidence="6 7" key="1">
    <citation type="submission" date="2016-11" db="EMBL/GenBank/DDBJ databases">
        <title>Trade-off between light-utilization and light-protection in marine flavobacteria.</title>
        <authorList>
            <person name="Kumagai Y."/>
        </authorList>
    </citation>
    <scope>NUCLEOTIDE SEQUENCE [LARGE SCALE GENOMIC DNA]</scope>
    <source>
        <strain evidence="6 7">NBRC 107125</strain>
    </source>
</reference>
<dbReference type="PANTHER" id="PTHR10434">
    <property type="entry name" value="1-ACYL-SN-GLYCEROL-3-PHOSPHATE ACYLTRANSFERASE"/>
    <property type="match status" value="1"/>
</dbReference>
<evidence type="ECO:0000313" key="7">
    <source>
        <dbReference type="Proteomes" id="UP000193450"/>
    </source>
</evidence>
<evidence type="ECO:0000256" key="1">
    <source>
        <dbReference type="ARBA" id="ARBA00005189"/>
    </source>
</evidence>
<dbReference type="GO" id="GO:0006654">
    <property type="term" value="P:phosphatidic acid biosynthetic process"/>
    <property type="evidence" value="ECO:0007669"/>
    <property type="project" value="TreeGrafter"/>
</dbReference>
<dbReference type="AlphaFoldDB" id="A0A1X9NMQ3"/>
<dbReference type="InterPro" id="IPR002123">
    <property type="entry name" value="Plipid/glycerol_acylTrfase"/>
</dbReference>
<evidence type="ECO:0000256" key="4">
    <source>
        <dbReference type="SAM" id="Phobius"/>
    </source>
</evidence>
<keyword evidence="2 6" id="KW-0808">Transferase</keyword>
<dbReference type="PANTHER" id="PTHR10434:SF9">
    <property type="entry name" value="PHOSPHOLIPID_GLYCEROL ACYLTRANSFERASE DOMAIN-CONTAINING PROTEIN"/>
    <property type="match status" value="1"/>
</dbReference>
<dbReference type="SMART" id="SM00563">
    <property type="entry name" value="PlsC"/>
    <property type="match status" value="1"/>
</dbReference>